<accession>A0A5J4ZET6</accession>
<name>A0A5J4ZET6_9ASTE</name>
<organism evidence="2 3">
    <name type="scientific">Nyssa sinensis</name>
    <dbReference type="NCBI Taxonomy" id="561372"/>
    <lineage>
        <taxon>Eukaryota</taxon>
        <taxon>Viridiplantae</taxon>
        <taxon>Streptophyta</taxon>
        <taxon>Embryophyta</taxon>
        <taxon>Tracheophyta</taxon>
        <taxon>Spermatophyta</taxon>
        <taxon>Magnoliopsida</taxon>
        <taxon>eudicotyledons</taxon>
        <taxon>Gunneridae</taxon>
        <taxon>Pentapetalae</taxon>
        <taxon>asterids</taxon>
        <taxon>Cornales</taxon>
        <taxon>Nyssaceae</taxon>
        <taxon>Nyssa</taxon>
    </lineage>
</organism>
<reference evidence="2 3" key="1">
    <citation type="submission" date="2019-09" db="EMBL/GenBank/DDBJ databases">
        <title>A chromosome-level genome assembly of the Chinese tupelo Nyssa sinensis.</title>
        <authorList>
            <person name="Yang X."/>
            <person name="Kang M."/>
            <person name="Yang Y."/>
            <person name="Xiong H."/>
            <person name="Wang M."/>
            <person name="Zhang Z."/>
            <person name="Wang Z."/>
            <person name="Wu H."/>
            <person name="Ma T."/>
            <person name="Liu J."/>
            <person name="Xi Z."/>
        </authorList>
    </citation>
    <scope>NUCLEOTIDE SEQUENCE [LARGE SCALE GENOMIC DNA]</scope>
    <source>
        <strain evidence="2">J267</strain>
        <tissue evidence="2">Leaf</tissue>
    </source>
</reference>
<keyword evidence="1" id="KW-1133">Transmembrane helix</keyword>
<evidence type="ECO:0000313" key="2">
    <source>
        <dbReference type="EMBL" id="KAA8516266.1"/>
    </source>
</evidence>
<evidence type="ECO:0000313" key="3">
    <source>
        <dbReference type="Proteomes" id="UP000325577"/>
    </source>
</evidence>
<evidence type="ECO:0000256" key="1">
    <source>
        <dbReference type="SAM" id="Phobius"/>
    </source>
</evidence>
<keyword evidence="3" id="KW-1185">Reference proteome</keyword>
<proteinExistence type="predicted"/>
<keyword evidence="1" id="KW-0472">Membrane</keyword>
<feature type="transmembrane region" description="Helical" evidence="1">
    <location>
        <begin position="30"/>
        <end position="50"/>
    </location>
</feature>
<dbReference type="EMBL" id="CM018051">
    <property type="protein sequence ID" value="KAA8516266.1"/>
    <property type="molecule type" value="Genomic_DNA"/>
</dbReference>
<sequence>MDFGWEWWHFAYFVQPVICKLVCGKTSSSAVSLVVVAMWVGSILARYAPLPQESNGPRRRRECVYFPRESGEEDNGSWVVIDSEFQRGRSLLDANTPQLLKLL</sequence>
<gene>
    <name evidence="2" type="ORF">F0562_016559</name>
</gene>
<keyword evidence="1" id="KW-0812">Transmembrane</keyword>
<dbReference type="Proteomes" id="UP000325577">
    <property type="component" value="Linkage Group LG8"/>
</dbReference>
<dbReference type="AlphaFoldDB" id="A0A5J4ZET6"/>
<protein>
    <submittedName>
        <fullName evidence="2">Uncharacterized protein</fullName>
    </submittedName>
</protein>